<accession>A0A4Y8LBF1</accession>
<name>A0A4Y8LBF1_9BACT</name>
<evidence type="ECO:0008006" key="4">
    <source>
        <dbReference type="Google" id="ProtNLM"/>
    </source>
</evidence>
<dbReference type="Proteomes" id="UP000297861">
    <property type="component" value="Unassembled WGS sequence"/>
</dbReference>
<evidence type="ECO:0000313" key="3">
    <source>
        <dbReference type="Proteomes" id="UP000297861"/>
    </source>
</evidence>
<dbReference type="STRING" id="1121485.GCA_000426485_01050"/>
<keyword evidence="3" id="KW-1185">Reference proteome</keyword>
<dbReference type="RefSeq" id="WP_134435262.1">
    <property type="nucleotide sequence ID" value="NZ_SOML01000001.1"/>
</dbReference>
<reference evidence="2 3" key="1">
    <citation type="submission" date="2019-03" db="EMBL/GenBank/DDBJ databases">
        <title>San Antonio Military Medical Center submission to MRSN (WRAIR), pending publication.</title>
        <authorList>
            <person name="Blyth D.M."/>
            <person name="Mccarthy S.L."/>
            <person name="Schall S.E."/>
            <person name="Stam J.A."/>
            <person name="Ong A.C."/>
            <person name="Mcgann P.T."/>
        </authorList>
    </citation>
    <scope>NUCLEOTIDE SEQUENCE [LARGE SCALE GENOMIC DNA]</scope>
    <source>
        <strain evidence="2 3">MRSN571793</strain>
    </source>
</reference>
<dbReference type="EMBL" id="SOML01000001">
    <property type="protein sequence ID" value="TFD98772.1"/>
    <property type="molecule type" value="Genomic_DNA"/>
</dbReference>
<proteinExistence type="predicted"/>
<comment type="caution">
    <text evidence="2">The sequence shown here is derived from an EMBL/GenBank/DDBJ whole genome shotgun (WGS) entry which is preliminary data.</text>
</comment>
<dbReference type="AlphaFoldDB" id="A0A4Y8LBF1"/>
<evidence type="ECO:0000313" key="2">
    <source>
        <dbReference type="EMBL" id="TFD98772.1"/>
    </source>
</evidence>
<feature type="chain" id="PRO_5021472143" description="DUF4251 domain-containing protein" evidence="1">
    <location>
        <begin position="24"/>
        <end position="183"/>
    </location>
</feature>
<gene>
    <name evidence="2" type="ORF">E2605_01415</name>
</gene>
<organism evidence="2 3">
    <name type="scientific">Dysgonomonas capnocytophagoides</name>
    <dbReference type="NCBI Taxonomy" id="45254"/>
    <lineage>
        <taxon>Bacteria</taxon>
        <taxon>Pseudomonadati</taxon>
        <taxon>Bacteroidota</taxon>
        <taxon>Bacteroidia</taxon>
        <taxon>Bacteroidales</taxon>
        <taxon>Dysgonomonadaceae</taxon>
        <taxon>Dysgonomonas</taxon>
    </lineage>
</organism>
<dbReference type="OrthoDB" id="9987964at2"/>
<evidence type="ECO:0000256" key="1">
    <source>
        <dbReference type="SAM" id="SignalP"/>
    </source>
</evidence>
<sequence>MTFTKQITCNICLILLFSGSVYAQSSIEDERKKSLLNQVKPPLQIIDPNMRNYKEQFREGAVVKVVNKDNIHEKIGQYRNGGAQFEDKLTTKGLGGSMANMDLFKMENGSTYKVVISNGKSYFIKKSATDFIQDNLSQKNRLQGVEAEVTAGGLNLSGFKEKKPISTKSKNVLKHVLGMDIDN</sequence>
<protein>
    <recommendedName>
        <fullName evidence="4">DUF4251 domain-containing protein</fullName>
    </recommendedName>
</protein>
<keyword evidence="1" id="KW-0732">Signal</keyword>
<feature type="signal peptide" evidence="1">
    <location>
        <begin position="1"/>
        <end position="23"/>
    </location>
</feature>